<evidence type="ECO:0008006" key="5">
    <source>
        <dbReference type="Google" id="ProtNLM"/>
    </source>
</evidence>
<dbReference type="AlphaFoldDB" id="A0A3E0WZM7"/>
<dbReference type="EMBL" id="NFZW01000003">
    <property type="protein sequence ID" value="RFA38549.1"/>
    <property type="molecule type" value="Genomic_DNA"/>
</dbReference>
<dbReference type="Proteomes" id="UP000256763">
    <property type="component" value="Unassembled WGS sequence"/>
</dbReference>
<keyword evidence="2" id="KW-0378">Hydrolase</keyword>
<gene>
    <name evidence="3" type="ORF">CAL65_04160</name>
</gene>
<dbReference type="Gene3D" id="3.30.1330.200">
    <property type="match status" value="1"/>
</dbReference>
<comment type="caution">
    <text evidence="3">The sequence shown here is derived from an EMBL/GenBank/DDBJ whole genome shotgun (WGS) entry which is preliminary data.</text>
</comment>
<evidence type="ECO:0000256" key="2">
    <source>
        <dbReference type="ARBA" id="ARBA00022801"/>
    </source>
</evidence>
<name>A0A3E0WZM7_9GAMM</name>
<evidence type="ECO:0000256" key="1">
    <source>
        <dbReference type="ARBA" id="ARBA00022500"/>
    </source>
</evidence>
<keyword evidence="4" id="KW-1185">Reference proteome</keyword>
<dbReference type="Pfam" id="PF03975">
    <property type="entry name" value="CheD"/>
    <property type="match status" value="1"/>
</dbReference>
<protein>
    <recommendedName>
        <fullName evidence="5">Chemoreceptor glutamine deamidase CheD</fullName>
    </recommendedName>
</protein>
<dbReference type="GO" id="GO:0050568">
    <property type="term" value="F:protein-glutamine glutaminase activity"/>
    <property type="evidence" value="ECO:0007669"/>
    <property type="project" value="InterPro"/>
</dbReference>
<evidence type="ECO:0000313" key="3">
    <source>
        <dbReference type="EMBL" id="RFA38549.1"/>
    </source>
</evidence>
<proteinExistence type="predicted"/>
<dbReference type="InterPro" id="IPR011324">
    <property type="entry name" value="Cytotoxic_necrot_fac-like_cat"/>
</dbReference>
<dbReference type="InterPro" id="IPR038592">
    <property type="entry name" value="CheD-like_sf"/>
</dbReference>
<evidence type="ECO:0000313" key="4">
    <source>
        <dbReference type="Proteomes" id="UP000256763"/>
    </source>
</evidence>
<dbReference type="GO" id="GO:0006935">
    <property type="term" value="P:chemotaxis"/>
    <property type="evidence" value="ECO:0007669"/>
    <property type="project" value="UniProtKB-KW"/>
</dbReference>
<dbReference type="SUPFAM" id="SSF64438">
    <property type="entry name" value="CNF1/YfiH-like putative cysteine hydrolases"/>
    <property type="match status" value="1"/>
</dbReference>
<accession>A0A3E0WZM7</accession>
<reference evidence="4" key="1">
    <citation type="submission" date="2017-05" db="EMBL/GenBank/DDBJ databases">
        <authorList>
            <person name="Sharma S."/>
            <person name="Sidhu C."/>
            <person name="Pinnaka A.K."/>
        </authorList>
    </citation>
    <scope>NUCLEOTIDE SEQUENCE [LARGE SCALE GENOMIC DNA]</scope>
    <source>
        <strain evidence="4">AK93</strain>
    </source>
</reference>
<dbReference type="InterPro" id="IPR005659">
    <property type="entry name" value="Chemorcpt_Glu_NH3ase_CheD"/>
</dbReference>
<sequence length="76" mass="8256">MIKVFGGGNMFLGRNRGSMGVAQRNIEAARCLLGGRGLTASVWHVGGQGYRNVIFDIARGEVWVRHVGLRRASGWA</sequence>
<organism evidence="3 4">
    <name type="scientific">Alkalilimnicola ehrlichii</name>
    <dbReference type="NCBI Taxonomy" id="351052"/>
    <lineage>
        <taxon>Bacteria</taxon>
        <taxon>Pseudomonadati</taxon>
        <taxon>Pseudomonadota</taxon>
        <taxon>Gammaproteobacteria</taxon>
        <taxon>Chromatiales</taxon>
        <taxon>Ectothiorhodospiraceae</taxon>
        <taxon>Alkalilimnicola</taxon>
    </lineage>
</organism>
<keyword evidence="1" id="KW-0145">Chemotaxis</keyword>